<gene>
    <name evidence="2" type="ORF">CPELLU_LOCUS20887</name>
</gene>
<dbReference type="Gene3D" id="1.10.510.10">
    <property type="entry name" value="Transferase(Phosphotransferase) domain 1"/>
    <property type="match status" value="1"/>
</dbReference>
<dbReference type="InterPro" id="IPR011009">
    <property type="entry name" value="Kinase-like_dom_sf"/>
</dbReference>
<organism evidence="2 3">
    <name type="scientific">Cetraspora pellucida</name>
    <dbReference type="NCBI Taxonomy" id="1433469"/>
    <lineage>
        <taxon>Eukaryota</taxon>
        <taxon>Fungi</taxon>
        <taxon>Fungi incertae sedis</taxon>
        <taxon>Mucoromycota</taxon>
        <taxon>Glomeromycotina</taxon>
        <taxon>Glomeromycetes</taxon>
        <taxon>Diversisporales</taxon>
        <taxon>Gigasporaceae</taxon>
        <taxon>Cetraspora</taxon>
    </lineage>
</organism>
<dbReference type="OrthoDB" id="2366591at2759"/>
<evidence type="ECO:0000259" key="1">
    <source>
        <dbReference type="PROSITE" id="PS50011"/>
    </source>
</evidence>
<protein>
    <submittedName>
        <fullName evidence="2">1578_t:CDS:1</fullName>
    </submittedName>
</protein>
<dbReference type="InterPro" id="IPR001245">
    <property type="entry name" value="Ser-Thr/Tyr_kinase_cat_dom"/>
</dbReference>
<dbReference type="InterPro" id="IPR000719">
    <property type="entry name" value="Prot_kinase_dom"/>
</dbReference>
<reference evidence="2" key="1">
    <citation type="submission" date="2021-06" db="EMBL/GenBank/DDBJ databases">
        <authorList>
            <person name="Kallberg Y."/>
            <person name="Tangrot J."/>
            <person name="Rosling A."/>
        </authorList>
    </citation>
    <scope>NUCLEOTIDE SEQUENCE</scope>
    <source>
        <strain evidence="2">FL966</strain>
    </source>
</reference>
<dbReference type="GO" id="GO:0004672">
    <property type="term" value="F:protein kinase activity"/>
    <property type="evidence" value="ECO:0007669"/>
    <property type="project" value="InterPro"/>
</dbReference>
<keyword evidence="3" id="KW-1185">Reference proteome</keyword>
<evidence type="ECO:0000313" key="3">
    <source>
        <dbReference type="Proteomes" id="UP000789759"/>
    </source>
</evidence>
<dbReference type="SUPFAM" id="SSF56112">
    <property type="entry name" value="Protein kinase-like (PK-like)"/>
    <property type="match status" value="1"/>
</dbReference>
<proteinExistence type="predicted"/>
<dbReference type="AlphaFoldDB" id="A0A9N9KH47"/>
<accession>A0A9N9KH47</accession>
<evidence type="ECO:0000313" key="2">
    <source>
        <dbReference type="EMBL" id="CAG8832742.1"/>
    </source>
</evidence>
<feature type="domain" description="Protein kinase" evidence="1">
    <location>
        <begin position="22"/>
        <end position="130"/>
    </location>
</feature>
<feature type="non-terminal residue" evidence="2">
    <location>
        <position position="1"/>
    </location>
</feature>
<dbReference type="PROSITE" id="PS50011">
    <property type="entry name" value="PROTEIN_KINASE_DOM"/>
    <property type="match status" value="1"/>
</dbReference>
<sequence>MNQYLKQAIEQGYIKSIRHDSFSDIEEIKQEQKSQISKAYWRDTRKIVALKFFDLYAVGNDCSSFEDFIKKFQSTQNISDSNVAEFYGVRQSKYFMVLEYAKDGNLREYLRQNFKNLEWKEKISIGKQIA</sequence>
<dbReference type="EMBL" id="CAJVQA010069103">
    <property type="protein sequence ID" value="CAG8832742.1"/>
    <property type="molecule type" value="Genomic_DNA"/>
</dbReference>
<comment type="caution">
    <text evidence="2">The sequence shown here is derived from an EMBL/GenBank/DDBJ whole genome shotgun (WGS) entry which is preliminary data.</text>
</comment>
<dbReference type="Pfam" id="PF07714">
    <property type="entry name" value="PK_Tyr_Ser-Thr"/>
    <property type="match status" value="1"/>
</dbReference>
<dbReference type="GO" id="GO:0005524">
    <property type="term" value="F:ATP binding"/>
    <property type="evidence" value="ECO:0007669"/>
    <property type="project" value="InterPro"/>
</dbReference>
<dbReference type="Proteomes" id="UP000789759">
    <property type="component" value="Unassembled WGS sequence"/>
</dbReference>
<name>A0A9N9KH47_9GLOM</name>